<evidence type="ECO:0000259" key="4">
    <source>
        <dbReference type="Pfam" id="PF00104"/>
    </source>
</evidence>
<evidence type="ECO:0000313" key="5">
    <source>
        <dbReference type="Proteomes" id="UP000887563"/>
    </source>
</evidence>
<sequence length="136" mass="15392">MFTKSVAHFKRVSLTNVEFALLIAIILSKSGGENLSPEGKDLLYDESAKYTNILLRYNQRRLGLIEGAQRLAECISLINRSIENAYAGRLMLSHQIKHYSMDPKTSMIVPPEIISCHRNQTPAFDLHPGRLRSSTY</sequence>
<feature type="domain" description="NR LBD" evidence="4">
    <location>
        <begin position="2"/>
        <end position="79"/>
    </location>
</feature>
<evidence type="ECO:0000256" key="2">
    <source>
        <dbReference type="ARBA" id="ARBA00023163"/>
    </source>
</evidence>
<accession>A0A914N8T6</accession>
<keyword evidence="2" id="KW-0804">Transcription</keyword>
<reference evidence="6" key="1">
    <citation type="submission" date="2022-11" db="UniProtKB">
        <authorList>
            <consortium name="WormBaseParasite"/>
        </authorList>
    </citation>
    <scope>IDENTIFICATION</scope>
</reference>
<keyword evidence="5" id="KW-1185">Reference proteome</keyword>
<dbReference type="SUPFAM" id="SSF48508">
    <property type="entry name" value="Nuclear receptor ligand-binding domain"/>
    <property type="match status" value="1"/>
</dbReference>
<protein>
    <submittedName>
        <fullName evidence="6">NR LBD domain-containing protein</fullName>
    </submittedName>
</protein>
<name>A0A914N8T6_MELIC</name>
<evidence type="ECO:0000256" key="3">
    <source>
        <dbReference type="ARBA" id="ARBA00023170"/>
    </source>
</evidence>
<dbReference type="InterPro" id="IPR000536">
    <property type="entry name" value="Nucl_hrmn_rcpt_lig-bd"/>
</dbReference>
<evidence type="ECO:0000256" key="1">
    <source>
        <dbReference type="ARBA" id="ARBA00023015"/>
    </source>
</evidence>
<dbReference type="InterPro" id="IPR035500">
    <property type="entry name" value="NHR-like_dom_sf"/>
</dbReference>
<dbReference type="AlphaFoldDB" id="A0A914N8T6"/>
<keyword evidence="1" id="KW-0805">Transcription regulation</keyword>
<dbReference type="Gene3D" id="1.10.565.10">
    <property type="entry name" value="Retinoid X Receptor"/>
    <property type="match status" value="1"/>
</dbReference>
<evidence type="ECO:0000313" key="6">
    <source>
        <dbReference type="WBParaSite" id="Minc3s04660g36760"/>
    </source>
</evidence>
<keyword evidence="3" id="KW-0675">Receptor</keyword>
<dbReference type="Proteomes" id="UP000887563">
    <property type="component" value="Unplaced"/>
</dbReference>
<organism evidence="5 6">
    <name type="scientific">Meloidogyne incognita</name>
    <name type="common">Southern root-knot nematode worm</name>
    <name type="synonym">Oxyuris incognita</name>
    <dbReference type="NCBI Taxonomy" id="6306"/>
    <lineage>
        <taxon>Eukaryota</taxon>
        <taxon>Metazoa</taxon>
        <taxon>Ecdysozoa</taxon>
        <taxon>Nematoda</taxon>
        <taxon>Chromadorea</taxon>
        <taxon>Rhabditida</taxon>
        <taxon>Tylenchina</taxon>
        <taxon>Tylenchomorpha</taxon>
        <taxon>Tylenchoidea</taxon>
        <taxon>Meloidogynidae</taxon>
        <taxon>Meloidogyninae</taxon>
        <taxon>Meloidogyne</taxon>
        <taxon>Meloidogyne incognita group</taxon>
    </lineage>
</organism>
<dbReference type="Pfam" id="PF00104">
    <property type="entry name" value="Hormone_recep"/>
    <property type="match status" value="1"/>
</dbReference>
<proteinExistence type="predicted"/>
<dbReference type="WBParaSite" id="Minc3s04660g36760">
    <property type="protein sequence ID" value="Minc3s04660g36760"/>
    <property type="gene ID" value="Minc3s04660g36760"/>
</dbReference>